<keyword evidence="2" id="KW-0812">Transmembrane</keyword>
<protein>
    <recommendedName>
        <fullName evidence="5">Ubiquitin-like domain-containing protein</fullName>
    </recommendedName>
</protein>
<dbReference type="RefSeq" id="XP_001298773.1">
    <property type="nucleotide sequence ID" value="XM_001298772.1"/>
</dbReference>
<gene>
    <name evidence="3" type="ORF">TVAG_419950</name>
</gene>
<proteinExistence type="predicted"/>
<evidence type="ECO:0000313" key="3">
    <source>
        <dbReference type="EMBL" id="EAX85843.1"/>
    </source>
</evidence>
<organism evidence="3 4">
    <name type="scientific">Trichomonas vaginalis (strain ATCC PRA-98 / G3)</name>
    <dbReference type="NCBI Taxonomy" id="412133"/>
    <lineage>
        <taxon>Eukaryota</taxon>
        <taxon>Metamonada</taxon>
        <taxon>Parabasalia</taxon>
        <taxon>Trichomonadida</taxon>
        <taxon>Trichomonadidae</taxon>
        <taxon>Trichomonas</taxon>
    </lineage>
</organism>
<name>A2GAH7_TRIV3</name>
<reference evidence="3" key="1">
    <citation type="submission" date="2006-10" db="EMBL/GenBank/DDBJ databases">
        <authorList>
            <person name="Amadeo P."/>
            <person name="Zhao Q."/>
            <person name="Wortman J."/>
            <person name="Fraser-Liggett C."/>
            <person name="Carlton J."/>
        </authorList>
    </citation>
    <scope>NUCLEOTIDE SEQUENCE</scope>
    <source>
        <strain evidence="3">G3</strain>
    </source>
</reference>
<dbReference type="KEGG" id="tva:4743486"/>
<evidence type="ECO:0000256" key="2">
    <source>
        <dbReference type="SAM" id="Phobius"/>
    </source>
</evidence>
<feature type="compositionally biased region" description="Acidic residues" evidence="1">
    <location>
        <begin position="207"/>
        <end position="218"/>
    </location>
</feature>
<dbReference type="OrthoDB" id="10522779at2759"/>
<feature type="transmembrane region" description="Helical" evidence="2">
    <location>
        <begin position="129"/>
        <end position="150"/>
    </location>
</feature>
<evidence type="ECO:0000313" key="4">
    <source>
        <dbReference type="Proteomes" id="UP000001542"/>
    </source>
</evidence>
<keyword evidence="2" id="KW-0472">Membrane</keyword>
<keyword evidence="2" id="KW-1133">Transmembrane helix</keyword>
<dbReference type="InParanoid" id="A2GAH7"/>
<dbReference type="VEuPathDB" id="TrichDB:TVAG_419950"/>
<keyword evidence="4" id="KW-1185">Reference proteome</keyword>
<dbReference type="EMBL" id="DS114815">
    <property type="protein sequence ID" value="EAX85843.1"/>
    <property type="molecule type" value="Genomic_DNA"/>
</dbReference>
<feature type="region of interest" description="Disordered" evidence="1">
    <location>
        <begin position="207"/>
        <end position="231"/>
    </location>
</feature>
<accession>A2GAH7</accession>
<sequence length="231" mass="26217">MHRKPAYDATILQNMTLPPPHELTLSQYSATKRRFIISYSIPNPYKSGTYAVGQRLLTDQEITKTAKQLINELNKFLPRECRQHKFLLKYNNILYEDSTLEEMGVKNDTVVELECLTQSQLAAHNEGFLFMYWSSVPLIIAISFMFGALIGRFDMLIRSVYMLISTIVGIPAIVFMILGLTETYPKITRTSIVGQYWFGLDCCASPDDESDTSEDIQSDAEAQSLIPPDPL</sequence>
<evidence type="ECO:0000256" key="1">
    <source>
        <dbReference type="SAM" id="MobiDB-lite"/>
    </source>
</evidence>
<dbReference type="AlphaFoldDB" id="A2GAH7"/>
<evidence type="ECO:0008006" key="5">
    <source>
        <dbReference type="Google" id="ProtNLM"/>
    </source>
</evidence>
<dbReference type="Proteomes" id="UP000001542">
    <property type="component" value="Unassembled WGS sequence"/>
</dbReference>
<feature type="transmembrane region" description="Helical" evidence="2">
    <location>
        <begin position="156"/>
        <end position="180"/>
    </location>
</feature>
<reference evidence="3" key="2">
    <citation type="journal article" date="2007" name="Science">
        <title>Draft genome sequence of the sexually transmitted pathogen Trichomonas vaginalis.</title>
        <authorList>
            <person name="Carlton J.M."/>
            <person name="Hirt R.P."/>
            <person name="Silva J.C."/>
            <person name="Delcher A.L."/>
            <person name="Schatz M."/>
            <person name="Zhao Q."/>
            <person name="Wortman J.R."/>
            <person name="Bidwell S.L."/>
            <person name="Alsmark U.C.M."/>
            <person name="Besteiro S."/>
            <person name="Sicheritz-Ponten T."/>
            <person name="Noel C.J."/>
            <person name="Dacks J.B."/>
            <person name="Foster P.G."/>
            <person name="Simillion C."/>
            <person name="Van de Peer Y."/>
            <person name="Miranda-Saavedra D."/>
            <person name="Barton G.J."/>
            <person name="Westrop G.D."/>
            <person name="Mueller S."/>
            <person name="Dessi D."/>
            <person name="Fiori P.L."/>
            <person name="Ren Q."/>
            <person name="Paulsen I."/>
            <person name="Zhang H."/>
            <person name="Bastida-Corcuera F.D."/>
            <person name="Simoes-Barbosa A."/>
            <person name="Brown M.T."/>
            <person name="Hayes R.D."/>
            <person name="Mukherjee M."/>
            <person name="Okumura C.Y."/>
            <person name="Schneider R."/>
            <person name="Smith A.J."/>
            <person name="Vanacova S."/>
            <person name="Villalvazo M."/>
            <person name="Haas B.J."/>
            <person name="Pertea M."/>
            <person name="Feldblyum T.V."/>
            <person name="Utterback T.R."/>
            <person name="Shu C.L."/>
            <person name="Osoegawa K."/>
            <person name="de Jong P.J."/>
            <person name="Hrdy I."/>
            <person name="Horvathova L."/>
            <person name="Zubacova Z."/>
            <person name="Dolezal P."/>
            <person name="Malik S.B."/>
            <person name="Logsdon J.M. Jr."/>
            <person name="Henze K."/>
            <person name="Gupta A."/>
            <person name="Wang C.C."/>
            <person name="Dunne R.L."/>
            <person name="Upcroft J.A."/>
            <person name="Upcroft P."/>
            <person name="White O."/>
            <person name="Salzberg S.L."/>
            <person name="Tang P."/>
            <person name="Chiu C.-H."/>
            <person name="Lee Y.-S."/>
            <person name="Embley T.M."/>
            <person name="Coombs G.H."/>
            <person name="Mottram J.C."/>
            <person name="Tachezy J."/>
            <person name="Fraser-Liggett C.M."/>
            <person name="Johnson P.J."/>
        </authorList>
    </citation>
    <scope>NUCLEOTIDE SEQUENCE [LARGE SCALE GENOMIC DNA]</scope>
    <source>
        <strain evidence="3">G3</strain>
    </source>
</reference>
<dbReference type="VEuPathDB" id="TrichDB:TVAGG3_0803900"/>